<dbReference type="InterPro" id="IPR024726">
    <property type="entry name" value="FhuF_C"/>
</dbReference>
<dbReference type="EMBL" id="JBIVPC010000010">
    <property type="protein sequence ID" value="MFJ6038373.1"/>
    <property type="molecule type" value="Genomic_DNA"/>
</dbReference>
<feature type="domain" description="Ferric siderophore reductase C-terminal" evidence="1">
    <location>
        <begin position="206"/>
        <end position="224"/>
    </location>
</feature>
<dbReference type="Proteomes" id="UP001617907">
    <property type="component" value="Unassembled WGS sequence"/>
</dbReference>
<evidence type="ECO:0000313" key="3">
    <source>
        <dbReference type="Proteomes" id="UP001617907"/>
    </source>
</evidence>
<keyword evidence="3" id="KW-1185">Reference proteome</keyword>
<reference evidence="2 3" key="1">
    <citation type="submission" date="2024-10" db="EMBL/GenBank/DDBJ databases">
        <title>The Natural Products Discovery Center: Release of the First 8490 Sequenced Strains for Exploring Actinobacteria Biosynthetic Diversity.</title>
        <authorList>
            <person name="Kalkreuter E."/>
            <person name="Kautsar S.A."/>
            <person name="Yang D."/>
            <person name="Bader C.D."/>
            <person name="Teijaro C.N."/>
            <person name="Fluegel L."/>
            <person name="Davis C.M."/>
            <person name="Simpson J.R."/>
            <person name="Lauterbach L."/>
            <person name="Steele A.D."/>
            <person name="Gui C."/>
            <person name="Meng S."/>
            <person name="Li G."/>
            <person name="Viehrig K."/>
            <person name="Ye F."/>
            <person name="Su P."/>
            <person name="Kiefer A.F."/>
            <person name="Nichols A."/>
            <person name="Cepeda A.J."/>
            <person name="Yan W."/>
            <person name="Fan B."/>
            <person name="Jiang Y."/>
            <person name="Adhikari A."/>
            <person name="Zheng C.-J."/>
            <person name="Schuster L."/>
            <person name="Cowan T.M."/>
            <person name="Smanski M.J."/>
            <person name="Chevrette M.G."/>
            <person name="De Carvalho L.P.S."/>
            <person name="Shen B."/>
        </authorList>
    </citation>
    <scope>NUCLEOTIDE SEQUENCE [LARGE SCALE GENOMIC DNA]</scope>
    <source>
        <strain evidence="2 3">NPDC093086</strain>
    </source>
</reference>
<comment type="caution">
    <text evidence="2">The sequence shown here is derived from an EMBL/GenBank/DDBJ whole genome shotgun (WGS) entry which is preliminary data.</text>
</comment>
<sequence length="236" mass="24961">MHEARASTVSVTAALHDVAGLGGFFALRVGGRDDGWHPVARSYAAGFTDLAEAVARRHRTPEPRVDVSLAHLGHAARLWSPALACVVLHGIVPDLEGLQRADDGPALRVPRPAGWYADRLDGDPARAVYQQVTRHLSALADGLRVKVAPRLLDGNSASALAGAAHALLALRPAVRRPLTDLTTALLDTGRLAGTGVLTGPDLAFRRRSCCLYYRAPDGSKCGDCGLAQGVPRRAPR</sequence>
<evidence type="ECO:0000313" key="2">
    <source>
        <dbReference type="EMBL" id="MFJ6038373.1"/>
    </source>
</evidence>
<accession>A0ABW8HCN9</accession>
<protein>
    <submittedName>
        <fullName evidence="2">(2Fe-2S)-binding protein</fullName>
    </submittedName>
</protein>
<gene>
    <name evidence="2" type="ORF">ACIQFM_19205</name>
</gene>
<dbReference type="RefSeq" id="WP_350890207.1">
    <property type="nucleotide sequence ID" value="NZ_CBDRFH010000001.1"/>
</dbReference>
<dbReference type="Pfam" id="PF11575">
    <property type="entry name" value="FhuF_C"/>
    <property type="match status" value="1"/>
</dbReference>
<evidence type="ECO:0000259" key="1">
    <source>
        <dbReference type="Pfam" id="PF11575"/>
    </source>
</evidence>
<organism evidence="2 3">
    <name type="scientific">Streptomyces ardesiacus</name>
    <dbReference type="NCBI Taxonomy" id="285564"/>
    <lineage>
        <taxon>Bacteria</taxon>
        <taxon>Bacillati</taxon>
        <taxon>Actinomycetota</taxon>
        <taxon>Actinomycetes</taxon>
        <taxon>Kitasatosporales</taxon>
        <taxon>Streptomycetaceae</taxon>
        <taxon>Streptomyces</taxon>
    </lineage>
</organism>
<name>A0ABW8HCN9_9ACTN</name>
<proteinExistence type="predicted"/>